<proteinExistence type="predicted"/>
<protein>
    <submittedName>
        <fullName evidence="1">Uncharacterized protein</fullName>
    </submittedName>
</protein>
<dbReference type="AlphaFoldDB" id="A0A919T036"/>
<dbReference type="EMBL" id="BOQL01000099">
    <property type="protein sequence ID" value="GIM80522.1"/>
    <property type="molecule type" value="Genomic_DNA"/>
</dbReference>
<keyword evidence="2" id="KW-1185">Reference proteome</keyword>
<evidence type="ECO:0000313" key="1">
    <source>
        <dbReference type="EMBL" id="GIM80522.1"/>
    </source>
</evidence>
<name>A0A919T036_9ACTN</name>
<accession>A0A919T036</accession>
<reference evidence="1" key="1">
    <citation type="submission" date="2021-03" db="EMBL/GenBank/DDBJ databases">
        <title>Whole genome shotgun sequence of Actinoplanes auranticolor NBRC 12245.</title>
        <authorList>
            <person name="Komaki H."/>
            <person name="Tamura T."/>
        </authorList>
    </citation>
    <scope>NUCLEOTIDE SEQUENCE</scope>
    <source>
        <strain evidence="1">NBRC 12245</strain>
    </source>
</reference>
<sequence length="193" mass="20211">MEGEAQRGIVSGGAVHADHDITAGLLGSSRDHHGAGCVRGDLESDGAEKQLGEGAAADVPEHEYVGVGGFADEDCGRVTGEYLAGHRYWIGDWLDGGGAVGGVSDGLLWFGQAVAGEFPGGVVVRPSRVSCPAVTVDDAHRTLAQRGFSDGYLDCRQAGYGSVDPDEDGWTGHGWLLWLRFVVCTRRSSRIAA</sequence>
<organism evidence="1 2">
    <name type="scientific">Actinoplanes auranticolor</name>
    <dbReference type="NCBI Taxonomy" id="47988"/>
    <lineage>
        <taxon>Bacteria</taxon>
        <taxon>Bacillati</taxon>
        <taxon>Actinomycetota</taxon>
        <taxon>Actinomycetes</taxon>
        <taxon>Micromonosporales</taxon>
        <taxon>Micromonosporaceae</taxon>
        <taxon>Actinoplanes</taxon>
    </lineage>
</organism>
<gene>
    <name evidence="1" type="ORF">Aau02nite_90970</name>
</gene>
<dbReference type="Proteomes" id="UP000681340">
    <property type="component" value="Unassembled WGS sequence"/>
</dbReference>
<evidence type="ECO:0000313" key="2">
    <source>
        <dbReference type="Proteomes" id="UP000681340"/>
    </source>
</evidence>
<comment type="caution">
    <text evidence="1">The sequence shown here is derived from an EMBL/GenBank/DDBJ whole genome shotgun (WGS) entry which is preliminary data.</text>
</comment>